<sequence length="214" mass="24168">MMCGPSTGKKSKSKPVRPPTPKPQSKEEAEDVPPLLRTQTSEGPDAHVSSFGRTIDVLVSLRFLHPKVLLLWLCQYIRVTQELDKGFSHMTPPSLSLESSSIIEDFTIPTFFEDPPEPSTAPIEEDNVDIAPLLITDDHDSLEDVNLVSMKPFKSLNDKLNVLLQYQSAYRPPSKAKEMTIQYFTYQLKDTEIHFSHKVETRATSLENLVNDKL</sequence>
<evidence type="ECO:0000313" key="1">
    <source>
        <dbReference type="EMBL" id="KAI3751595.1"/>
    </source>
</evidence>
<evidence type="ECO:0000313" key="2">
    <source>
        <dbReference type="Proteomes" id="UP001055811"/>
    </source>
</evidence>
<keyword evidence="2" id="KW-1185">Reference proteome</keyword>
<dbReference type="Proteomes" id="UP001055811">
    <property type="component" value="Linkage Group LG04"/>
</dbReference>
<protein>
    <submittedName>
        <fullName evidence="1">Uncharacterized protein</fullName>
    </submittedName>
</protein>
<name>A0ACB9DYQ3_CICIN</name>
<dbReference type="EMBL" id="CM042012">
    <property type="protein sequence ID" value="KAI3751595.1"/>
    <property type="molecule type" value="Genomic_DNA"/>
</dbReference>
<accession>A0ACB9DYQ3</accession>
<organism evidence="1 2">
    <name type="scientific">Cichorium intybus</name>
    <name type="common">Chicory</name>
    <dbReference type="NCBI Taxonomy" id="13427"/>
    <lineage>
        <taxon>Eukaryota</taxon>
        <taxon>Viridiplantae</taxon>
        <taxon>Streptophyta</taxon>
        <taxon>Embryophyta</taxon>
        <taxon>Tracheophyta</taxon>
        <taxon>Spermatophyta</taxon>
        <taxon>Magnoliopsida</taxon>
        <taxon>eudicotyledons</taxon>
        <taxon>Gunneridae</taxon>
        <taxon>Pentapetalae</taxon>
        <taxon>asterids</taxon>
        <taxon>campanulids</taxon>
        <taxon>Asterales</taxon>
        <taxon>Asteraceae</taxon>
        <taxon>Cichorioideae</taxon>
        <taxon>Cichorieae</taxon>
        <taxon>Cichoriinae</taxon>
        <taxon>Cichorium</taxon>
    </lineage>
</organism>
<reference evidence="1 2" key="2">
    <citation type="journal article" date="2022" name="Mol. Ecol. Resour.">
        <title>The genomes of chicory, endive, great burdock and yacon provide insights into Asteraceae paleo-polyploidization history and plant inulin production.</title>
        <authorList>
            <person name="Fan W."/>
            <person name="Wang S."/>
            <person name="Wang H."/>
            <person name="Wang A."/>
            <person name="Jiang F."/>
            <person name="Liu H."/>
            <person name="Zhao H."/>
            <person name="Xu D."/>
            <person name="Zhang Y."/>
        </authorList>
    </citation>
    <scope>NUCLEOTIDE SEQUENCE [LARGE SCALE GENOMIC DNA]</scope>
    <source>
        <strain evidence="2">cv. Punajuju</strain>
        <tissue evidence="1">Leaves</tissue>
    </source>
</reference>
<comment type="caution">
    <text evidence="1">The sequence shown here is derived from an EMBL/GenBank/DDBJ whole genome shotgun (WGS) entry which is preliminary data.</text>
</comment>
<gene>
    <name evidence="1" type="ORF">L2E82_22685</name>
</gene>
<proteinExistence type="predicted"/>
<reference evidence="2" key="1">
    <citation type="journal article" date="2022" name="Mol. Ecol. Resour.">
        <title>The genomes of chicory, endive, great burdock and yacon provide insights into Asteraceae palaeo-polyploidization history and plant inulin production.</title>
        <authorList>
            <person name="Fan W."/>
            <person name="Wang S."/>
            <person name="Wang H."/>
            <person name="Wang A."/>
            <person name="Jiang F."/>
            <person name="Liu H."/>
            <person name="Zhao H."/>
            <person name="Xu D."/>
            <person name="Zhang Y."/>
        </authorList>
    </citation>
    <scope>NUCLEOTIDE SEQUENCE [LARGE SCALE GENOMIC DNA]</scope>
    <source>
        <strain evidence="2">cv. Punajuju</strain>
    </source>
</reference>